<accession>A0ABQ9HAB7</accession>
<evidence type="ECO:0000313" key="3">
    <source>
        <dbReference type="Proteomes" id="UP001159363"/>
    </source>
</evidence>
<feature type="region of interest" description="Disordered" evidence="1">
    <location>
        <begin position="39"/>
        <end position="61"/>
    </location>
</feature>
<sequence length="423" mass="45887">MYLAVLLQGISTPGLRIRDKWLALRSPLTHGRLRLGGGGRRLVAVSPPRQSRDNGFRGRGPGGSIAVLKLGKCCRGPPGCAFGGSPARPPTPWPRVTDRAPGTLTRRPYNTGDDTSTRRGLGEKKRGGGGHLRTQTLCWSSVTVDKSTRSGCPLETPPRALVTRSRFNGAVLTAIVLVGLSRAVTRSCKPTHPTTYQTHPKTPKTDHLSPRTIFKKDITLGYITQKAPKKTHWNESRRVEITFSHGAGLTGVEKGMVQGRNMVATSREVNNTSPGASACVTIIIGAPSRRFSGGFAPGFSQVGIVPDDSSEPIRVKRGGYGAAPVRARNPADQRHRPARFPHAKIRVDPAGKQTRFALVDGEWSINFTTAAPLYALTAQQRRKHFTLVQSLSRSGDGRLDACDNVIIILLPLFRKKKRPNSCE</sequence>
<feature type="region of interest" description="Disordered" evidence="1">
    <location>
        <begin position="84"/>
        <end position="132"/>
    </location>
</feature>
<name>A0ABQ9HAB7_9NEOP</name>
<dbReference type="EMBL" id="JARBHB010000006">
    <property type="protein sequence ID" value="KAJ8881250.1"/>
    <property type="molecule type" value="Genomic_DNA"/>
</dbReference>
<feature type="compositionally biased region" description="Basic and acidic residues" evidence="1">
    <location>
        <begin position="115"/>
        <end position="126"/>
    </location>
</feature>
<gene>
    <name evidence="2" type="ORF">PR048_017726</name>
</gene>
<evidence type="ECO:0000313" key="2">
    <source>
        <dbReference type="EMBL" id="KAJ8881250.1"/>
    </source>
</evidence>
<feature type="region of interest" description="Disordered" evidence="1">
    <location>
        <begin position="321"/>
        <end position="342"/>
    </location>
</feature>
<protein>
    <submittedName>
        <fullName evidence="2">Uncharacterized protein</fullName>
    </submittedName>
</protein>
<keyword evidence="3" id="KW-1185">Reference proteome</keyword>
<proteinExistence type="predicted"/>
<reference evidence="2 3" key="1">
    <citation type="submission" date="2023-02" db="EMBL/GenBank/DDBJ databases">
        <title>LHISI_Scaffold_Assembly.</title>
        <authorList>
            <person name="Stuart O.P."/>
            <person name="Cleave R."/>
            <person name="Magrath M.J.L."/>
            <person name="Mikheyev A.S."/>
        </authorList>
    </citation>
    <scope>NUCLEOTIDE SEQUENCE [LARGE SCALE GENOMIC DNA]</scope>
    <source>
        <strain evidence="2">Daus_M_001</strain>
        <tissue evidence="2">Leg muscle</tissue>
    </source>
</reference>
<organism evidence="2 3">
    <name type="scientific">Dryococelus australis</name>
    <dbReference type="NCBI Taxonomy" id="614101"/>
    <lineage>
        <taxon>Eukaryota</taxon>
        <taxon>Metazoa</taxon>
        <taxon>Ecdysozoa</taxon>
        <taxon>Arthropoda</taxon>
        <taxon>Hexapoda</taxon>
        <taxon>Insecta</taxon>
        <taxon>Pterygota</taxon>
        <taxon>Neoptera</taxon>
        <taxon>Polyneoptera</taxon>
        <taxon>Phasmatodea</taxon>
        <taxon>Verophasmatodea</taxon>
        <taxon>Anareolatae</taxon>
        <taxon>Phasmatidae</taxon>
        <taxon>Eurycanthinae</taxon>
        <taxon>Dryococelus</taxon>
    </lineage>
</organism>
<comment type="caution">
    <text evidence="2">The sequence shown here is derived from an EMBL/GenBank/DDBJ whole genome shotgun (WGS) entry which is preliminary data.</text>
</comment>
<evidence type="ECO:0000256" key="1">
    <source>
        <dbReference type="SAM" id="MobiDB-lite"/>
    </source>
</evidence>
<dbReference type="Proteomes" id="UP001159363">
    <property type="component" value="Chromosome 5"/>
</dbReference>